<dbReference type="RefSeq" id="XP_004347769.1">
    <property type="nucleotide sequence ID" value="XM_004347719.1"/>
</dbReference>
<feature type="transmembrane region" description="Helical" evidence="5">
    <location>
        <begin position="149"/>
        <end position="171"/>
    </location>
</feature>
<evidence type="ECO:0000256" key="5">
    <source>
        <dbReference type="SAM" id="Phobius"/>
    </source>
</evidence>
<keyword evidence="8" id="KW-1185">Reference proteome</keyword>
<accession>L8H9K8</accession>
<dbReference type="InterPro" id="IPR010658">
    <property type="entry name" value="Nodulin-like"/>
</dbReference>
<evidence type="ECO:0000256" key="3">
    <source>
        <dbReference type="ARBA" id="ARBA00022989"/>
    </source>
</evidence>
<reference evidence="7 8" key="1">
    <citation type="journal article" date="2013" name="Genome Biol.">
        <title>Genome of Acanthamoeba castellanii highlights extensive lateral gene transfer and early evolution of tyrosine kinase signaling.</title>
        <authorList>
            <person name="Clarke M."/>
            <person name="Lohan A.J."/>
            <person name="Liu B."/>
            <person name="Lagkouvardos I."/>
            <person name="Roy S."/>
            <person name="Zafar N."/>
            <person name="Bertelli C."/>
            <person name="Schilde C."/>
            <person name="Kianianmomeni A."/>
            <person name="Burglin T.R."/>
            <person name="Frech C."/>
            <person name="Turcotte B."/>
            <person name="Kopec K.O."/>
            <person name="Synnott J.M."/>
            <person name="Choo C."/>
            <person name="Paponov I."/>
            <person name="Finkler A."/>
            <person name="Soon Heng Tan C."/>
            <person name="Hutchins A.P."/>
            <person name="Weinmeier T."/>
            <person name="Rattei T."/>
            <person name="Chu J.S."/>
            <person name="Gimenez G."/>
            <person name="Irimia M."/>
            <person name="Rigden D.J."/>
            <person name="Fitzpatrick D.A."/>
            <person name="Lorenzo-Morales J."/>
            <person name="Bateman A."/>
            <person name="Chiu C.H."/>
            <person name="Tang P."/>
            <person name="Hegemann P."/>
            <person name="Fromm H."/>
            <person name="Raoult D."/>
            <person name="Greub G."/>
            <person name="Miranda-Saavedra D."/>
            <person name="Chen N."/>
            <person name="Nash P."/>
            <person name="Ginger M.L."/>
            <person name="Horn M."/>
            <person name="Schaap P."/>
            <person name="Caler L."/>
            <person name="Loftus B."/>
        </authorList>
    </citation>
    <scope>NUCLEOTIDE SEQUENCE [LARGE SCALE GENOMIC DNA]</scope>
    <source>
        <strain evidence="7 8">Neff</strain>
    </source>
</reference>
<dbReference type="InterPro" id="IPR036259">
    <property type="entry name" value="MFS_trans_sf"/>
</dbReference>
<protein>
    <submittedName>
        <fullName evidence="7">Transporter, major facilitator subfamily protein</fullName>
    </submittedName>
</protein>
<keyword evidence="4 5" id="KW-0472">Membrane</keyword>
<feature type="domain" description="Nodulin-like" evidence="6">
    <location>
        <begin position="15"/>
        <end position="153"/>
    </location>
</feature>
<dbReference type="STRING" id="1257118.L8H9K8"/>
<dbReference type="AlphaFoldDB" id="L8H9K8"/>
<comment type="subcellular location">
    <subcellularLocation>
        <location evidence="1">Membrane</location>
        <topology evidence="1">Multi-pass membrane protein</topology>
    </subcellularLocation>
</comment>
<feature type="transmembrane region" description="Helical" evidence="5">
    <location>
        <begin position="55"/>
        <end position="76"/>
    </location>
</feature>
<dbReference type="OrthoDB" id="410267at2759"/>
<dbReference type="EMBL" id="KB007894">
    <property type="protein sequence ID" value="ELR21937.1"/>
    <property type="molecule type" value="Genomic_DNA"/>
</dbReference>
<dbReference type="KEGG" id="acan:ACA1_046570"/>
<evidence type="ECO:0000313" key="7">
    <source>
        <dbReference type="EMBL" id="ELR21937.1"/>
    </source>
</evidence>
<gene>
    <name evidence="7" type="ORF">ACA1_046570</name>
</gene>
<dbReference type="Pfam" id="PF06813">
    <property type="entry name" value="Nodulin-like"/>
    <property type="match status" value="1"/>
</dbReference>
<dbReference type="VEuPathDB" id="AmoebaDB:ACA1_046570"/>
<sequence>MGETMAGCPRIYFSRWVSLAAGVYLMILSGSIYMFAVYSSDLKQIFGYSTEEINLVGTLGNVGTWAGVLGGLWLDYFGPRSSCLFGGLMNFAGYFLLYLAAKDYFPTNAIGIGIFAAIMGQGGSWVYNAALKVNTQNFRAEDRFYAPDVLGFLLFLAIMLGSASIGIGMLVNTVPTPFAPEVFTTPAQNAEVGLMSRVKFVYAIGIALAVFNGASSIVTGTTDVSPLPFAVVMLALLATFLLVPVYTGPLFSIQRPAARLSLASDPDAARHADGSINAALVSNGDGDNDVGDDEKSAQPQAEVDQNSDLEDFTLIQTLLQVDFWLLFFIFFAIIGAGITLVNNFAELVFSIVDVDQSIVYHREDVPGFKTINTLVSLFSSFNTLGRMLVGFLSDWVTARWGKTARVSFLVLASALMGLVQLYFAFAVYVPMLYPGVIFLGLAYGATFCIVPTLALEFFGFKYFASNYGIMGLAPAVGSEVLATLLAGKLNDYFRKDGEFVTTDSAGNKTSHCNNSHCYRYTFFITAFVCAVSVVVSLWVWKRRRDAERRKHAHDQYLAPTTDGEDAFPVKIVESW</sequence>
<feature type="transmembrane region" description="Helical" evidence="5">
    <location>
        <begin position="227"/>
        <end position="246"/>
    </location>
</feature>
<evidence type="ECO:0000256" key="2">
    <source>
        <dbReference type="ARBA" id="ARBA00022692"/>
    </source>
</evidence>
<feature type="transmembrane region" description="Helical" evidence="5">
    <location>
        <begin position="408"/>
        <end position="429"/>
    </location>
</feature>
<dbReference type="GeneID" id="14922855"/>
<feature type="transmembrane region" description="Helical" evidence="5">
    <location>
        <begin position="323"/>
        <end position="341"/>
    </location>
</feature>
<proteinExistence type="predicted"/>
<feature type="transmembrane region" description="Helical" evidence="5">
    <location>
        <begin position="435"/>
        <end position="455"/>
    </location>
</feature>
<dbReference type="PANTHER" id="PTHR21576">
    <property type="entry name" value="UNCHARACTERIZED NODULIN-LIKE PROTEIN"/>
    <property type="match status" value="1"/>
</dbReference>
<organism evidence="7 8">
    <name type="scientific">Acanthamoeba castellanii (strain ATCC 30010 / Neff)</name>
    <dbReference type="NCBI Taxonomy" id="1257118"/>
    <lineage>
        <taxon>Eukaryota</taxon>
        <taxon>Amoebozoa</taxon>
        <taxon>Discosea</taxon>
        <taxon>Longamoebia</taxon>
        <taxon>Centramoebida</taxon>
        <taxon>Acanthamoebidae</taxon>
        <taxon>Acanthamoeba</taxon>
    </lineage>
</organism>
<feature type="transmembrane region" description="Helical" evidence="5">
    <location>
        <begin position="520"/>
        <end position="540"/>
    </location>
</feature>
<dbReference type="SUPFAM" id="SSF103473">
    <property type="entry name" value="MFS general substrate transporter"/>
    <property type="match status" value="1"/>
</dbReference>
<name>L8H9K8_ACACF</name>
<keyword evidence="2 5" id="KW-0812">Transmembrane</keyword>
<evidence type="ECO:0000313" key="8">
    <source>
        <dbReference type="Proteomes" id="UP000011083"/>
    </source>
</evidence>
<feature type="transmembrane region" description="Helical" evidence="5">
    <location>
        <begin position="12"/>
        <end position="35"/>
    </location>
</feature>
<dbReference type="GO" id="GO:0016020">
    <property type="term" value="C:membrane"/>
    <property type="evidence" value="ECO:0007669"/>
    <property type="project" value="UniProtKB-SubCell"/>
</dbReference>
<evidence type="ECO:0000256" key="4">
    <source>
        <dbReference type="ARBA" id="ARBA00023136"/>
    </source>
</evidence>
<dbReference type="PANTHER" id="PTHR21576:SF158">
    <property type="entry name" value="RIBOSOMAL RNA-PROCESSING PROTEIN 12-LIKE CONSERVED DOMAIN-CONTAINING PROTEIN"/>
    <property type="match status" value="1"/>
</dbReference>
<evidence type="ECO:0000256" key="1">
    <source>
        <dbReference type="ARBA" id="ARBA00004141"/>
    </source>
</evidence>
<evidence type="ECO:0000259" key="6">
    <source>
        <dbReference type="Pfam" id="PF06813"/>
    </source>
</evidence>
<dbReference type="Proteomes" id="UP000011083">
    <property type="component" value="Unassembled WGS sequence"/>
</dbReference>
<feature type="transmembrane region" description="Helical" evidence="5">
    <location>
        <begin position="83"/>
        <end position="101"/>
    </location>
</feature>
<dbReference type="OMA" id="PDGLGCY"/>
<feature type="transmembrane region" description="Helical" evidence="5">
    <location>
        <begin position="200"/>
        <end position="220"/>
    </location>
</feature>
<dbReference type="Gene3D" id="1.20.1250.20">
    <property type="entry name" value="MFS general substrate transporter like domains"/>
    <property type="match status" value="2"/>
</dbReference>
<keyword evidence="3 5" id="KW-1133">Transmembrane helix</keyword>
<feature type="transmembrane region" description="Helical" evidence="5">
    <location>
        <begin position="107"/>
        <end position="128"/>
    </location>
</feature>
<feature type="transmembrane region" description="Helical" evidence="5">
    <location>
        <begin position="467"/>
        <end position="486"/>
    </location>
</feature>